<dbReference type="RefSeq" id="WP_023386443.1">
    <property type="nucleotide sequence ID" value="NZ_AXUN02000060.1"/>
</dbReference>
<evidence type="ECO:0000259" key="2">
    <source>
        <dbReference type="Pfam" id="PF04073"/>
    </source>
</evidence>
<evidence type="ECO:0000313" key="3">
    <source>
        <dbReference type="EMBL" id="ETA81809.1"/>
    </source>
</evidence>
<dbReference type="GO" id="GO:0002161">
    <property type="term" value="F:aminoacyl-tRNA deacylase activity"/>
    <property type="evidence" value="ECO:0007669"/>
    <property type="project" value="InterPro"/>
</dbReference>
<dbReference type="InterPro" id="IPR007214">
    <property type="entry name" value="YbaK/aa-tRNA-synth-assoc-dom"/>
</dbReference>
<gene>
    <name evidence="3" type="ORF">T472_0204375</name>
</gene>
<dbReference type="PANTHER" id="PTHR31423">
    <property type="entry name" value="YBAK DOMAIN-CONTAINING PROTEIN"/>
    <property type="match status" value="1"/>
</dbReference>
<protein>
    <submittedName>
        <fullName evidence="3">Prolyl-tRNA synthetase</fullName>
    </submittedName>
</protein>
<dbReference type="eggNOG" id="COG3760">
    <property type="taxonomic scope" value="Bacteria"/>
</dbReference>
<comment type="similarity">
    <text evidence="1">Belongs to the PRORSD1 family.</text>
</comment>
<dbReference type="CDD" id="cd04335">
    <property type="entry name" value="PrdX_deacylase"/>
    <property type="match status" value="1"/>
</dbReference>
<keyword evidence="3" id="KW-0030">Aminoacyl-tRNA synthetase</keyword>
<name>V7I959_9CLOT</name>
<reference evidence="3 4" key="1">
    <citation type="journal article" date="2014" name="Genome Announc.">
        <title>Genome Sequence of Youngiibacter fragilis, the Type Strain of the Genus Youngiibacter.</title>
        <authorList>
            <person name="Wawrik C.B."/>
            <person name="Callaghan A.V."/>
            <person name="Stamps B.W."/>
            <person name="Wawrik B."/>
        </authorList>
    </citation>
    <scope>NUCLEOTIDE SEQUENCE [LARGE SCALE GENOMIC DNA]</scope>
    <source>
        <strain evidence="3 4">232.1</strain>
    </source>
</reference>
<feature type="domain" description="YbaK/aminoacyl-tRNA synthetase-associated" evidence="2">
    <location>
        <begin position="23"/>
        <end position="147"/>
    </location>
</feature>
<dbReference type="PANTHER" id="PTHR31423:SF3">
    <property type="entry name" value="PROLYL-TRNA SYNTHETASE ASSOCIATED DOMAIN-CONTAINING PROTEIN 1-RELATED"/>
    <property type="match status" value="1"/>
</dbReference>
<sequence length="168" mass="18864">MYRIEEVIGLLDSRGIEYEIERHVPVYTIEEMDALKLPFSDLVVKNLFLRDYKGREHFLVVLRKDKNADLKKLKGIIGSTPLSFASEDRLSKYLGLSKGEVTPFGVLNDESHSVRVYIDKDVVSDGKLAIHPNDNRATVLIGILDLIGLIEGYGTEVRTIDLEGDCNG</sequence>
<dbReference type="AlphaFoldDB" id="V7I959"/>
<dbReference type="Proteomes" id="UP000017747">
    <property type="component" value="Unassembled WGS sequence"/>
</dbReference>
<dbReference type="EMBL" id="AXUN02000060">
    <property type="protein sequence ID" value="ETA81809.1"/>
    <property type="molecule type" value="Genomic_DNA"/>
</dbReference>
<dbReference type="Pfam" id="PF04073">
    <property type="entry name" value="tRNA_edit"/>
    <property type="match status" value="1"/>
</dbReference>
<dbReference type="Gene3D" id="3.90.960.10">
    <property type="entry name" value="YbaK/aminoacyl-tRNA synthetase-associated domain"/>
    <property type="match status" value="1"/>
</dbReference>
<comment type="caution">
    <text evidence="3">The sequence shown here is derived from an EMBL/GenBank/DDBJ whole genome shotgun (WGS) entry which is preliminary data.</text>
</comment>
<keyword evidence="4" id="KW-1185">Reference proteome</keyword>
<proteinExistence type="inferred from homology"/>
<dbReference type="InterPro" id="IPR036754">
    <property type="entry name" value="YbaK/aa-tRNA-synt-asso_dom_sf"/>
</dbReference>
<keyword evidence="3" id="KW-0436">Ligase</keyword>
<organism evidence="3 4">
    <name type="scientific">Youngiibacter fragilis 232.1</name>
    <dbReference type="NCBI Taxonomy" id="994573"/>
    <lineage>
        <taxon>Bacteria</taxon>
        <taxon>Bacillati</taxon>
        <taxon>Bacillota</taxon>
        <taxon>Clostridia</taxon>
        <taxon>Eubacteriales</taxon>
        <taxon>Clostridiaceae</taxon>
        <taxon>Youngiibacter</taxon>
    </lineage>
</organism>
<accession>V7I959</accession>
<dbReference type="GO" id="GO:0004812">
    <property type="term" value="F:aminoacyl-tRNA ligase activity"/>
    <property type="evidence" value="ECO:0007669"/>
    <property type="project" value="UniProtKB-KW"/>
</dbReference>
<dbReference type="OrthoDB" id="9798587at2"/>
<dbReference type="STRING" id="994573.T472_0204375"/>
<evidence type="ECO:0000313" key="4">
    <source>
        <dbReference type="Proteomes" id="UP000017747"/>
    </source>
</evidence>
<evidence type="ECO:0000256" key="1">
    <source>
        <dbReference type="ARBA" id="ARBA00010201"/>
    </source>
</evidence>
<dbReference type="InterPro" id="IPR040285">
    <property type="entry name" value="ProX/PRXD1"/>
</dbReference>
<dbReference type="SUPFAM" id="SSF55826">
    <property type="entry name" value="YbaK/ProRS associated domain"/>
    <property type="match status" value="1"/>
</dbReference>